<protein>
    <recommendedName>
        <fullName evidence="2">J domain-containing protein</fullName>
    </recommendedName>
</protein>
<dbReference type="Gene3D" id="1.10.287.110">
    <property type="entry name" value="DnaJ domain"/>
    <property type="match status" value="1"/>
</dbReference>
<evidence type="ECO:0000256" key="1">
    <source>
        <dbReference type="SAM" id="Phobius"/>
    </source>
</evidence>
<dbReference type="InterPro" id="IPR052276">
    <property type="entry name" value="Diphthamide-biosynth_chaperone"/>
</dbReference>
<accession>A0A0D3BED6</accession>
<keyword evidence="1" id="KW-0812">Transmembrane</keyword>
<reference evidence="3" key="2">
    <citation type="submission" date="2015-03" db="UniProtKB">
        <authorList>
            <consortium name="EnsemblPlants"/>
        </authorList>
    </citation>
    <scope>IDENTIFICATION</scope>
</reference>
<organism evidence="3 4">
    <name type="scientific">Brassica oleracea var. oleracea</name>
    <dbReference type="NCBI Taxonomy" id="109376"/>
    <lineage>
        <taxon>Eukaryota</taxon>
        <taxon>Viridiplantae</taxon>
        <taxon>Streptophyta</taxon>
        <taxon>Embryophyta</taxon>
        <taxon>Tracheophyta</taxon>
        <taxon>Spermatophyta</taxon>
        <taxon>Magnoliopsida</taxon>
        <taxon>eudicotyledons</taxon>
        <taxon>Gunneridae</taxon>
        <taxon>Pentapetalae</taxon>
        <taxon>rosids</taxon>
        <taxon>malvids</taxon>
        <taxon>Brassicales</taxon>
        <taxon>Brassicaceae</taxon>
        <taxon>Brassiceae</taxon>
        <taxon>Brassica</taxon>
    </lineage>
</organism>
<dbReference type="AlphaFoldDB" id="A0A0D3BED6"/>
<evidence type="ECO:0000313" key="3">
    <source>
        <dbReference type="EnsemblPlants" id="Bo3g093810.1"/>
    </source>
</evidence>
<proteinExistence type="predicted"/>
<feature type="transmembrane region" description="Helical" evidence="1">
    <location>
        <begin position="63"/>
        <end position="88"/>
    </location>
</feature>
<name>A0A0D3BED6_BRAOL</name>
<dbReference type="Gramene" id="Bo3g093810.1">
    <property type="protein sequence ID" value="Bo3g093810.1"/>
    <property type="gene ID" value="Bo3g093810"/>
</dbReference>
<dbReference type="Proteomes" id="UP000032141">
    <property type="component" value="Chromosome C3"/>
</dbReference>
<dbReference type="InterPro" id="IPR001623">
    <property type="entry name" value="DnaJ_domain"/>
</dbReference>
<dbReference type="CDD" id="cd06257">
    <property type="entry name" value="DnaJ"/>
    <property type="match status" value="1"/>
</dbReference>
<dbReference type="Pfam" id="PF00226">
    <property type="entry name" value="DnaJ"/>
    <property type="match status" value="1"/>
</dbReference>
<dbReference type="SUPFAM" id="SSF46565">
    <property type="entry name" value="Chaperone J-domain"/>
    <property type="match status" value="1"/>
</dbReference>
<dbReference type="InterPro" id="IPR036869">
    <property type="entry name" value="J_dom_sf"/>
</dbReference>
<evidence type="ECO:0000259" key="2">
    <source>
        <dbReference type="PROSITE" id="PS50076"/>
    </source>
</evidence>
<dbReference type="eggNOG" id="KOG0712">
    <property type="taxonomic scope" value="Eukaryota"/>
</dbReference>
<keyword evidence="4" id="KW-1185">Reference proteome</keyword>
<keyword evidence="1" id="KW-0472">Membrane</keyword>
<evidence type="ECO:0000313" key="4">
    <source>
        <dbReference type="Proteomes" id="UP000032141"/>
    </source>
</evidence>
<sequence>MGVSISDCRGERVAHVFFAPNSSSYPSKVLNQPFPEQISSTIHPKNIIFVKVQQTRILPLKILFVYDALFFANLLCSSITLLLFSAVLRCATTTPYIPDLYFRDHRLLLHLRRRSTETARQIPQRLSASVTPSLYEILEIPVGSTSQVIKSAYRRLARICHPDVAGNRRNYASSDAFMKIHAAYCTLSDPEKRAVYDRKILCGRRPLTVGVSRFGSYGGGNWETDQCW</sequence>
<keyword evidence="1" id="KW-1133">Transmembrane helix</keyword>
<dbReference type="PANTHER" id="PTHR44240:SF25">
    <property type="entry name" value="J DOMAIN-CONTAINING PROTEIN"/>
    <property type="match status" value="1"/>
</dbReference>
<dbReference type="PRINTS" id="PR00625">
    <property type="entry name" value="JDOMAIN"/>
</dbReference>
<dbReference type="PROSITE" id="PS50076">
    <property type="entry name" value="DNAJ_2"/>
    <property type="match status" value="1"/>
</dbReference>
<feature type="domain" description="J" evidence="2">
    <location>
        <begin position="133"/>
        <end position="200"/>
    </location>
</feature>
<dbReference type="PANTHER" id="PTHR44240">
    <property type="entry name" value="DNAJ DOMAIN (PROKARYOTIC HEAT SHOCK PROTEIN)-RELATED"/>
    <property type="match status" value="1"/>
</dbReference>
<reference evidence="3 4" key="1">
    <citation type="journal article" date="2014" name="Genome Biol.">
        <title>Transcriptome and methylome profiling reveals relics of genome dominance in the mesopolyploid Brassica oleracea.</title>
        <authorList>
            <person name="Parkin I.A."/>
            <person name="Koh C."/>
            <person name="Tang H."/>
            <person name="Robinson S.J."/>
            <person name="Kagale S."/>
            <person name="Clarke W.E."/>
            <person name="Town C.D."/>
            <person name="Nixon J."/>
            <person name="Krishnakumar V."/>
            <person name="Bidwell S.L."/>
            <person name="Denoeud F."/>
            <person name="Belcram H."/>
            <person name="Links M.G."/>
            <person name="Just J."/>
            <person name="Clarke C."/>
            <person name="Bender T."/>
            <person name="Huebert T."/>
            <person name="Mason A.S."/>
            <person name="Pires J.C."/>
            <person name="Barker G."/>
            <person name="Moore J."/>
            <person name="Walley P.G."/>
            <person name="Manoli S."/>
            <person name="Batley J."/>
            <person name="Edwards D."/>
            <person name="Nelson M.N."/>
            <person name="Wang X."/>
            <person name="Paterson A.H."/>
            <person name="King G."/>
            <person name="Bancroft I."/>
            <person name="Chalhoub B."/>
            <person name="Sharpe A.G."/>
        </authorList>
    </citation>
    <scope>NUCLEOTIDE SEQUENCE</scope>
    <source>
        <strain evidence="3 4">cv. TO1000</strain>
    </source>
</reference>
<dbReference type="STRING" id="109376.A0A0D3BED6"/>
<dbReference type="HOGENOM" id="CLU_1216250_0_0_1"/>
<dbReference type="SMART" id="SM00271">
    <property type="entry name" value="DnaJ"/>
    <property type="match status" value="1"/>
</dbReference>
<dbReference type="EnsemblPlants" id="Bo3g093810.1">
    <property type="protein sequence ID" value="Bo3g093810.1"/>
    <property type="gene ID" value="Bo3g093810"/>
</dbReference>